<evidence type="ECO:0000256" key="1">
    <source>
        <dbReference type="SAM" id="Phobius"/>
    </source>
</evidence>
<organism evidence="2 3">
    <name type="scientific">Actinomadura meridiana</name>
    <dbReference type="NCBI Taxonomy" id="559626"/>
    <lineage>
        <taxon>Bacteria</taxon>
        <taxon>Bacillati</taxon>
        <taxon>Actinomycetota</taxon>
        <taxon>Actinomycetes</taxon>
        <taxon>Streptosporangiales</taxon>
        <taxon>Thermomonosporaceae</taxon>
        <taxon>Actinomadura</taxon>
    </lineage>
</organism>
<dbReference type="SUPFAM" id="SSF103473">
    <property type="entry name" value="MFS general substrate transporter"/>
    <property type="match status" value="1"/>
</dbReference>
<evidence type="ECO:0000313" key="2">
    <source>
        <dbReference type="EMBL" id="GAA4224379.1"/>
    </source>
</evidence>
<keyword evidence="3" id="KW-1185">Reference proteome</keyword>
<proteinExistence type="predicted"/>
<keyword evidence="1" id="KW-1133">Transmembrane helix</keyword>
<accession>A0ABP8BS28</accession>
<reference evidence="3" key="1">
    <citation type="journal article" date="2019" name="Int. J. Syst. Evol. Microbiol.">
        <title>The Global Catalogue of Microorganisms (GCM) 10K type strain sequencing project: providing services to taxonomists for standard genome sequencing and annotation.</title>
        <authorList>
            <consortium name="The Broad Institute Genomics Platform"/>
            <consortium name="The Broad Institute Genome Sequencing Center for Infectious Disease"/>
            <person name="Wu L."/>
            <person name="Ma J."/>
        </authorList>
    </citation>
    <scope>NUCLEOTIDE SEQUENCE [LARGE SCALE GENOMIC DNA]</scope>
    <source>
        <strain evidence="3">JCM 17440</strain>
    </source>
</reference>
<feature type="transmembrane region" description="Helical" evidence="1">
    <location>
        <begin position="20"/>
        <end position="41"/>
    </location>
</feature>
<gene>
    <name evidence="2" type="ORF">GCM10022254_03680</name>
</gene>
<dbReference type="Gene3D" id="1.20.1250.20">
    <property type="entry name" value="MFS general substrate transporter like domains"/>
    <property type="match status" value="1"/>
</dbReference>
<dbReference type="EMBL" id="BAABAS010000003">
    <property type="protein sequence ID" value="GAA4224379.1"/>
    <property type="molecule type" value="Genomic_DNA"/>
</dbReference>
<keyword evidence="1" id="KW-0812">Transmembrane</keyword>
<dbReference type="InterPro" id="IPR036259">
    <property type="entry name" value="MFS_trans_sf"/>
</dbReference>
<dbReference type="Proteomes" id="UP001501710">
    <property type="component" value="Unassembled WGS sequence"/>
</dbReference>
<keyword evidence="1" id="KW-0472">Membrane</keyword>
<protein>
    <recommendedName>
        <fullName evidence="4">MFS transporter</fullName>
    </recommendedName>
</protein>
<sequence length="74" mass="7481">MTHTVGALTSDYGVLFATRVVGAFVYAGFWAVAAATTVSLVPATARGKAMGIVAVGQGRSRAAAPAKERTKVAV</sequence>
<name>A0ABP8BS28_9ACTN</name>
<evidence type="ECO:0000313" key="3">
    <source>
        <dbReference type="Proteomes" id="UP001501710"/>
    </source>
</evidence>
<comment type="caution">
    <text evidence="2">The sequence shown here is derived from an EMBL/GenBank/DDBJ whole genome shotgun (WGS) entry which is preliminary data.</text>
</comment>
<evidence type="ECO:0008006" key="4">
    <source>
        <dbReference type="Google" id="ProtNLM"/>
    </source>
</evidence>